<keyword evidence="6 9" id="KW-0093">Biotin biosynthesis</keyword>
<dbReference type="GO" id="GO:0009102">
    <property type="term" value="P:biotin biosynthetic process"/>
    <property type="evidence" value="ECO:0007669"/>
    <property type="project" value="UniProtKB-UniRule"/>
</dbReference>
<evidence type="ECO:0000313" key="12">
    <source>
        <dbReference type="EMBL" id="MCS3903324.1"/>
    </source>
</evidence>
<comment type="subunit">
    <text evidence="4 9">Homodimer.</text>
</comment>
<sequence length="369" mass="40507">MTRRRQRRTLKPLPGGRVEYKGRSFINFCSNDYLGLAQDERIVQALKEAADEYGVGSGASQLITGYSEAHEQLEQQLADFTGYDRALFFSNGYMANLGVITALADRHTSLYLDRLAHASLIDATRLSRARYQRYAHNSVADLMARLADDQQQRRLVVSEGVFSMEGDRAPLIDIAQCCQQQKALFYLDDAHGFGVLGEQGRGSRSAQGLDTDAVPLQMATFGKALGVSGAFVAGSHELIETILQRSRTLTYSTAPPPALARATATALTIVIAEQWRRDKLEALVQYWRRVAHEQELPLLESDTAIQPLLIGADADALAVSESLMEHGLLVSAIRPPTVPEGEARLRITLTSAHEQADIDRLVQALAASL</sequence>
<dbReference type="EMBL" id="JANUCT010000007">
    <property type="protein sequence ID" value="MCS3903324.1"/>
    <property type="molecule type" value="Genomic_DNA"/>
</dbReference>
<evidence type="ECO:0000256" key="3">
    <source>
        <dbReference type="ARBA" id="ARBA00010008"/>
    </source>
</evidence>
<dbReference type="RefSeq" id="WP_259055006.1">
    <property type="nucleotide sequence ID" value="NZ_JANUCT010000007.1"/>
</dbReference>
<dbReference type="InterPro" id="IPR015424">
    <property type="entry name" value="PyrdxlP-dep_Trfase"/>
</dbReference>
<keyword evidence="12" id="KW-0012">Acyltransferase</keyword>
<feature type="binding site" evidence="9">
    <location>
        <position position="191"/>
    </location>
    <ligand>
        <name>pyridoxal 5'-phosphate</name>
        <dbReference type="ChEBI" id="CHEBI:597326"/>
    </ligand>
</feature>
<comment type="function">
    <text evidence="9">Catalyzes the decarboxylative condensation of pimeloyl-[acyl-carrier protein] and L-alanine to produce 8-amino-7-oxononanoate (AON), [acyl-carrier protein], and carbon dioxide.</text>
</comment>
<evidence type="ECO:0000313" key="13">
    <source>
        <dbReference type="Proteomes" id="UP001204445"/>
    </source>
</evidence>
<comment type="caution">
    <text evidence="12">The sequence shown here is derived from an EMBL/GenBank/DDBJ whole genome shotgun (WGS) entry which is preliminary data.</text>
</comment>
<protein>
    <recommendedName>
        <fullName evidence="9">8-amino-7-oxononanoate synthase</fullName>
        <shortName evidence="9">AONS</shortName>
        <ecNumber evidence="9">2.3.1.47</ecNumber>
    </recommendedName>
    <alternativeName>
        <fullName evidence="9">7-keto-8-amino-pelargonic acid synthase</fullName>
        <shortName evidence="9">7-KAP synthase</shortName>
        <shortName evidence="9">KAPA synthase</shortName>
    </alternativeName>
    <alternativeName>
        <fullName evidence="9">8-amino-7-ketopelargonate synthase</fullName>
    </alternativeName>
</protein>
<dbReference type="Pfam" id="PF00155">
    <property type="entry name" value="Aminotran_1_2"/>
    <property type="match status" value="1"/>
</dbReference>
<evidence type="ECO:0000256" key="8">
    <source>
        <dbReference type="ARBA" id="ARBA00047715"/>
    </source>
</evidence>
<dbReference type="SUPFAM" id="SSF53383">
    <property type="entry name" value="PLP-dependent transferases"/>
    <property type="match status" value="1"/>
</dbReference>
<feature type="binding site" evidence="9">
    <location>
        <position position="220"/>
    </location>
    <ligand>
        <name>pyridoxal 5'-phosphate</name>
        <dbReference type="ChEBI" id="CHEBI:597326"/>
    </ligand>
</feature>
<dbReference type="HAMAP" id="MF_01693">
    <property type="entry name" value="BioF_aminotrans_2"/>
    <property type="match status" value="1"/>
</dbReference>
<name>A0AAE3L103_9GAMM</name>
<comment type="similarity">
    <text evidence="3 9">Belongs to the class-II pyridoxal-phosphate-dependent aminotransferase family. BioF subfamily.</text>
</comment>
<dbReference type="InterPro" id="IPR015422">
    <property type="entry name" value="PyrdxlP-dep_Trfase_small"/>
</dbReference>
<feature type="domain" description="Aminotransferase class I/classII large" evidence="11">
    <location>
        <begin position="25"/>
        <end position="365"/>
    </location>
</feature>
<feature type="binding site" evidence="9">
    <location>
        <position position="117"/>
    </location>
    <ligand>
        <name>substrate</name>
    </ligand>
</feature>
<dbReference type="GO" id="GO:0030170">
    <property type="term" value="F:pyridoxal phosphate binding"/>
    <property type="evidence" value="ECO:0007669"/>
    <property type="project" value="UniProtKB-UniRule"/>
</dbReference>
<dbReference type="CDD" id="cd06454">
    <property type="entry name" value="KBL_like"/>
    <property type="match status" value="1"/>
</dbReference>
<feature type="binding site" evidence="9">
    <location>
        <position position="337"/>
    </location>
    <ligand>
        <name>substrate</name>
    </ligand>
</feature>
<evidence type="ECO:0000256" key="9">
    <source>
        <dbReference type="HAMAP-Rule" id="MF_01693"/>
    </source>
</evidence>
<keyword evidence="5 9" id="KW-0808">Transferase</keyword>
<reference evidence="12" key="1">
    <citation type="submission" date="2022-08" db="EMBL/GenBank/DDBJ databases">
        <title>Genomic Encyclopedia of Type Strains, Phase III (KMG-III): the genomes of soil and plant-associated and newly described type strains.</title>
        <authorList>
            <person name="Whitman W."/>
        </authorList>
    </citation>
    <scope>NUCLEOTIDE SEQUENCE</scope>
    <source>
        <strain evidence="12">HMT 1</strain>
    </source>
</reference>
<evidence type="ECO:0000256" key="2">
    <source>
        <dbReference type="ARBA" id="ARBA00004746"/>
    </source>
</evidence>
<dbReference type="InterPro" id="IPR050087">
    <property type="entry name" value="AON_synthase_class-II"/>
</dbReference>
<evidence type="ECO:0000256" key="4">
    <source>
        <dbReference type="ARBA" id="ARBA00011738"/>
    </source>
</evidence>
<dbReference type="Proteomes" id="UP001204445">
    <property type="component" value="Unassembled WGS sequence"/>
</dbReference>
<feature type="binding site" evidence="9">
    <location>
        <begin position="92"/>
        <end position="93"/>
    </location>
    <ligand>
        <name>pyridoxal 5'-phosphate</name>
        <dbReference type="ChEBI" id="CHEBI:597326"/>
    </ligand>
</feature>
<evidence type="ECO:0000256" key="10">
    <source>
        <dbReference type="PIRSR" id="PIRSR604723-51"/>
    </source>
</evidence>
<dbReference type="PANTHER" id="PTHR13693:SF100">
    <property type="entry name" value="8-AMINO-7-OXONONANOATE SYNTHASE"/>
    <property type="match status" value="1"/>
</dbReference>
<feature type="modified residue" description="N6-(pyridoxal phosphate)lysine" evidence="9 10">
    <location>
        <position position="223"/>
    </location>
</feature>
<dbReference type="InterPro" id="IPR004723">
    <property type="entry name" value="AONS_Archaea/Proteobacteria"/>
</dbReference>
<comment type="pathway">
    <text evidence="2 9">Cofactor biosynthesis; biotin biosynthesis.</text>
</comment>
<keyword evidence="7 9" id="KW-0663">Pyridoxal phosphate</keyword>
<comment type="cofactor">
    <cofactor evidence="1 9 10">
        <name>pyridoxal 5'-phosphate</name>
        <dbReference type="ChEBI" id="CHEBI:597326"/>
    </cofactor>
</comment>
<dbReference type="InterPro" id="IPR022834">
    <property type="entry name" value="AONS_Proteobacteria"/>
</dbReference>
<dbReference type="AlphaFoldDB" id="A0AAE3L103"/>
<dbReference type="GO" id="GO:0008710">
    <property type="term" value="F:8-amino-7-oxononanoate synthase activity"/>
    <property type="evidence" value="ECO:0007669"/>
    <property type="project" value="UniProtKB-UniRule"/>
</dbReference>
<evidence type="ECO:0000256" key="6">
    <source>
        <dbReference type="ARBA" id="ARBA00022756"/>
    </source>
</evidence>
<gene>
    <name evidence="9" type="primary">bioF</name>
    <name evidence="12" type="ORF">J2T55_001344</name>
</gene>
<feature type="binding site" evidence="9">
    <location>
        <position position="5"/>
    </location>
    <ligand>
        <name>substrate</name>
    </ligand>
</feature>
<dbReference type="PROSITE" id="PS00599">
    <property type="entry name" value="AA_TRANSFER_CLASS_2"/>
    <property type="match status" value="1"/>
</dbReference>
<dbReference type="InterPro" id="IPR001917">
    <property type="entry name" value="Aminotrans_II_pyridoxalP_BS"/>
</dbReference>
<dbReference type="EC" id="2.3.1.47" evidence="9"/>
<evidence type="ECO:0000256" key="1">
    <source>
        <dbReference type="ARBA" id="ARBA00001933"/>
    </source>
</evidence>
<evidence type="ECO:0000256" key="5">
    <source>
        <dbReference type="ARBA" id="ARBA00022679"/>
    </source>
</evidence>
<feature type="binding site" evidence="9">
    <location>
        <position position="163"/>
    </location>
    <ligand>
        <name>pyridoxal 5'-phosphate</name>
        <dbReference type="ChEBI" id="CHEBI:597326"/>
    </ligand>
</feature>
<dbReference type="Gene3D" id="3.90.1150.10">
    <property type="entry name" value="Aspartate Aminotransferase, domain 1"/>
    <property type="match status" value="1"/>
</dbReference>
<dbReference type="Gene3D" id="3.40.640.10">
    <property type="entry name" value="Type I PLP-dependent aspartate aminotransferase-like (Major domain)"/>
    <property type="match status" value="1"/>
</dbReference>
<evidence type="ECO:0000259" key="11">
    <source>
        <dbReference type="Pfam" id="PF00155"/>
    </source>
</evidence>
<keyword evidence="13" id="KW-1185">Reference proteome</keyword>
<dbReference type="NCBIfam" id="TIGR00858">
    <property type="entry name" value="bioF"/>
    <property type="match status" value="1"/>
</dbReference>
<organism evidence="12 13">
    <name type="scientific">Methylohalomonas lacus</name>
    <dbReference type="NCBI Taxonomy" id="398773"/>
    <lineage>
        <taxon>Bacteria</taxon>
        <taxon>Pseudomonadati</taxon>
        <taxon>Pseudomonadota</taxon>
        <taxon>Gammaproteobacteria</taxon>
        <taxon>Methylohalomonadales</taxon>
        <taxon>Methylohalomonadaceae</taxon>
        <taxon>Methylohalomonas</taxon>
    </lineage>
</organism>
<evidence type="ECO:0000256" key="7">
    <source>
        <dbReference type="ARBA" id="ARBA00022898"/>
    </source>
</evidence>
<comment type="catalytic activity">
    <reaction evidence="8 9">
        <text>6-carboxyhexanoyl-[ACP] + L-alanine + H(+) = (8S)-8-amino-7-oxononanoate + holo-[ACP] + CO2</text>
        <dbReference type="Rhea" id="RHEA:42288"/>
        <dbReference type="Rhea" id="RHEA-COMP:9685"/>
        <dbReference type="Rhea" id="RHEA-COMP:9955"/>
        <dbReference type="ChEBI" id="CHEBI:15378"/>
        <dbReference type="ChEBI" id="CHEBI:16526"/>
        <dbReference type="ChEBI" id="CHEBI:57972"/>
        <dbReference type="ChEBI" id="CHEBI:64479"/>
        <dbReference type="ChEBI" id="CHEBI:78846"/>
        <dbReference type="ChEBI" id="CHEBI:149468"/>
        <dbReference type="EC" id="2.3.1.47"/>
    </reaction>
</comment>
<accession>A0AAE3L103</accession>
<proteinExistence type="inferred from homology"/>
<dbReference type="InterPro" id="IPR004839">
    <property type="entry name" value="Aminotransferase_I/II_large"/>
</dbReference>
<dbReference type="InterPro" id="IPR015421">
    <property type="entry name" value="PyrdxlP-dep_Trfase_major"/>
</dbReference>
<dbReference type="PANTHER" id="PTHR13693">
    <property type="entry name" value="CLASS II AMINOTRANSFERASE/8-AMINO-7-OXONONANOATE SYNTHASE"/>
    <property type="match status" value="1"/>
</dbReference>